<keyword evidence="2" id="KW-1185">Reference proteome</keyword>
<dbReference type="GO" id="GO:0034039">
    <property type="term" value="F:8-oxo-7,8-dihydroguanine DNA N-glycosylase activity"/>
    <property type="evidence" value="ECO:0007669"/>
    <property type="project" value="TreeGrafter"/>
</dbReference>
<dbReference type="GO" id="GO:0006285">
    <property type="term" value="P:base-excision repair, AP site formation"/>
    <property type="evidence" value="ECO:0007669"/>
    <property type="project" value="TreeGrafter"/>
</dbReference>
<reference evidence="1 2" key="1">
    <citation type="submission" date="2024-01" db="EMBL/GenBank/DDBJ databases">
        <authorList>
            <person name="Waweru B."/>
        </authorList>
    </citation>
    <scope>NUCLEOTIDE SEQUENCE [LARGE SCALE GENOMIC DNA]</scope>
</reference>
<sequence length="267" mass="29482">MARALCELQLELHCKSSNVIVAQAANASTKNEQNDIDHNFIPNTPAGQESKRNISMSKVSTNLASKFVETETHLEVDANLKMGSAHFGRENFEPSLSLDGVEEDSCASCKSCHLAVSCVPDNLQSHHGMQPGVNNKRIFNFPNPRELANLDERFLAKRCNLGYRAIRIIKLAQGIVEGRIPLREVEEACANGAGSSNYSKLADQLRQIDGFGPFTCANVLMCMGFYHVIPTDSETVRHLKQFPLVKFTEQVLEIKTVANSYVVSARS</sequence>
<protein>
    <recommendedName>
        <fullName evidence="3">DNA glycosylase</fullName>
    </recommendedName>
</protein>
<dbReference type="Gene3D" id="1.10.340.30">
    <property type="entry name" value="Hypothetical protein, domain 2"/>
    <property type="match status" value="1"/>
</dbReference>
<dbReference type="InterPro" id="IPR011257">
    <property type="entry name" value="DNA_glycosylase"/>
</dbReference>
<organism evidence="1 2">
    <name type="scientific">Dovyalis caffra</name>
    <dbReference type="NCBI Taxonomy" id="77055"/>
    <lineage>
        <taxon>Eukaryota</taxon>
        <taxon>Viridiplantae</taxon>
        <taxon>Streptophyta</taxon>
        <taxon>Embryophyta</taxon>
        <taxon>Tracheophyta</taxon>
        <taxon>Spermatophyta</taxon>
        <taxon>Magnoliopsida</taxon>
        <taxon>eudicotyledons</taxon>
        <taxon>Gunneridae</taxon>
        <taxon>Pentapetalae</taxon>
        <taxon>rosids</taxon>
        <taxon>fabids</taxon>
        <taxon>Malpighiales</taxon>
        <taxon>Salicaceae</taxon>
        <taxon>Flacourtieae</taxon>
        <taxon>Dovyalis</taxon>
    </lineage>
</organism>
<name>A0AAV1SWW5_9ROSI</name>
<dbReference type="InterPro" id="IPR052054">
    <property type="entry name" value="Oxidative_DNA_repair_enzyme"/>
</dbReference>
<evidence type="ECO:0000313" key="1">
    <source>
        <dbReference type="EMBL" id="CAK7357241.1"/>
    </source>
</evidence>
<gene>
    <name evidence="1" type="ORF">DCAF_LOCUS27527</name>
</gene>
<dbReference type="GO" id="GO:0005634">
    <property type="term" value="C:nucleus"/>
    <property type="evidence" value="ECO:0007669"/>
    <property type="project" value="TreeGrafter"/>
</dbReference>
<comment type="caution">
    <text evidence="1">The sequence shown here is derived from an EMBL/GenBank/DDBJ whole genome shotgun (WGS) entry which is preliminary data.</text>
</comment>
<proteinExistence type="predicted"/>
<dbReference type="PANTHER" id="PTHR10242">
    <property type="entry name" value="8-OXOGUANINE DNA GLYCOSYLASE"/>
    <property type="match status" value="1"/>
</dbReference>
<evidence type="ECO:0008006" key="3">
    <source>
        <dbReference type="Google" id="ProtNLM"/>
    </source>
</evidence>
<dbReference type="EMBL" id="CAWUPB010001197">
    <property type="protein sequence ID" value="CAK7357241.1"/>
    <property type="molecule type" value="Genomic_DNA"/>
</dbReference>
<evidence type="ECO:0000313" key="2">
    <source>
        <dbReference type="Proteomes" id="UP001314170"/>
    </source>
</evidence>
<dbReference type="SUPFAM" id="SSF48150">
    <property type="entry name" value="DNA-glycosylase"/>
    <property type="match status" value="1"/>
</dbReference>
<accession>A0AAV1SWW5</accession>
<dbReference type="Proteomes" id="UP001314170">
    <property type="component" value="Unassembled WGS sequence"/>
</dbReference>
<dbReference type="AlphaFoldDB" id="A0AAV1SWW5"/>
<dbReference type="PANTHER" id="PTHR10242:SF4">
    <property type="entry name" value="OS07G0657600 PROTEIN"/>
    <property type="match status" value="1"/>
</dbReference>